<dbReference type="RefSeq" id="WP_054440961.1">
    <property type="nucleotide sequence ID" value="NZ_CYTI01000019.1"/>
</dbReference>
<dbReference type="InterPro" id="IPR050547">
    <property type="entry name" value="DEAD_box_RNA_helicases"/>
</dbReference>
<dbReference type="GO" id="GO:0051607">
    <property type="term" value="P:defense response to virus"/>
    <property type="evidence" value="ECO:0007669"/>
    <property type="project" value="UniProtKB-KW"/>
</dbReference>
<protein>
    <submittedName>
        <fullName evidence="12">CRISPR-associated helicase/endonuclease Cas3</fullName>
    </submittedName>
</protein>
<dbReference type="GO" id="GO:0003723">
    <property type="term" value="F:RNA binding"/>
    <property type="evidence" value="ECO:0007669"/>
    <property type="project" value="TreeGrafter"/>
</dbReference>
<dbReference type="NCBIfam" id="TIGR01587">
    <property type="entry name" value="cas3_core"/>
    <property type="match status" value="1"/>
</dbReference>
<evidence type="ECO:0000256" key="7">
    <source>
        <dbReference type="ARBA" id="ARBA00022806"/>
    </source>
</evidence>
<dbReference type="PROSITE" id="PS51643">
    <property type="entry name" value="HD_CAS3"/>
    <property type="match status" value="1"/>
</dbReference>
<comment type="similarity">
    <text evidence="2">In the central section; belongs to the CRISPR-associated helicase Cas3 family.</text>
</comment>
<dbReference type="EMBL" id="JAPZVI010000010">
    <property type="protein sequence ID" value="MCZ8402723.1"/>
    <property type="molecule type" value="Genomic_DNA"/>
</dbReference>
<dbReference type="InterPro" id="IPR038257">
    <property type="entry name" value="CRISPR-assoc_Cas3_HD_sf"/>
</dbReference>
<evidence type="ECO:0000256" key="8">
    <source>
        <dbReference type="ARBA" id="ARBA00022840"/>
    </source>
</evidence>
<dbReference type="CDD" id="cd09641">
    <property type="entry name" value="Cas3''_I"/>
    <property type="match status" value="1"/>
</dbReference>
<comment type="similarity">
    <text evidence="1">In the N-terminal section; belongs to the CRISPR-associated nuclease Cas3-HD family.</text>
</comment>
<sequence length="895" mass="98264">MSGITDTPTFSHLSPLARSLWAKSGESGHGLLAHLLDVAATAQVILEHEPDSTRRWVADAFGLEPGHVPRWMALLAGLHDFGKGTPGFQSKWSPGMQAGCEAGLTYPATAVQMDRHDLASAALLLDSMEGLPRKERSWWRSVVQAVAAHHGFHFSPFEVQGGRPVGEPSEWATVRSEILALYQKVLAPDGATTYPKLSLPAINWLAGLTSTADWIASNPDWFAPGERAESLHDYYANACHLATKALRTIGWEAYRPLIGSDGALATASLLGRMTGRHDIAPRPLQQVGDRLLSQAQGPALFLIEAPMGEGKTELAFLALLRLQASNAHRGLYIATPTQATGNAIFRRALSFLEEFAAGHIDIQLIHGGASTAEEVWRLRDINGSGAESIAVSAWFCQRRRSLLSPYGVGTVDQALLSVLNVKHHFVRLWGLANRVIVLDEVHAYDTYTSGLIAVLLCWLKALGSSVVLMSATLPKSLKAELLLRWGIEASEMPELAYPRILIADAAGVRAEHFAAREQSPIMLFGSDESLDSLAARALSLVAAGGCGAVIVNTVDRAQKLYLLLRRQLDSDTELLLFHARFPAETRHRLEDAVLRRFGQDGSRPGRALLVATQVVEQSLDLDFDFMLSDLAPVDLLLQRAGRLHRHLRQRPEVHAAPRLWVAGLMPGKLPELKETGWEHVYDPYILARTWAMLHPVSRLDLPTDIDRWVQAVYGDTPIHEGVAADIASHIDTVFYGEHLAKVQLRRREFLNIAIDPDSSPGDAYVNKPRGHEEAERGHGAAGLLNRTRLGPASITIVPVEVLEDQRWRVHGGPAFSPQEPVSDMLAHRLHDRKITVSRAVLVRHFHHAEPVAAFSEHPLLRDLFPLPLIAGRYRVTPELGLLLDSSLGLVYESTS</sequence>
<evidence type="ECO:0000259" key="10">
    <source>
        <dbReference type="PROSITE" id="PS51192"/>
    </source>
</evidence>
<dbReference type="GO" id="GO:0046872">
    <property type="term" value="F:metal ion binding"/>
    <property type="evidence" value="ECO:0007669"/>
    <property type="project" value="UniProtKB-KW"/>
</dbReference>
<dbReference type="GO" id="GO:0005524">
    <property type="term" value="F:ATP binding"/>
    <property type="evidence" value="ECO:0007669"/>
    <property type="project" value="UniProtKB-KW"/>
</dbReference>
<dbReference type="Pfam" id="PF00270">
    <property type="entry name" value="DEAD"/>
    <property type="match status" value="1"/>
</dbReference>
<keyword evidence="7" id="KW-0347">Helicase</keyword>
<dbReference type="PROSITE" id="PS51192">
    <property type="entry name" value="HELICASE_ATP_BIND_1"/>
    <property type="match status" value="1"/>
</dbReference>
<evidence type="ECO:0000256" key="5">
    <source>
        <dbReference type="ARBA" id="ARBA00022741"/>
    </source>
</evidence>
<organism evidence="12 13">
    <name type="scientific">Alcaligenes xylosoxydans xylosoxydans</name>
    <name type="common">Achromobacter xylosoxidans</name>
    <dbReference type="NCBI Taxonomy" id="85698"/>
    <lineage>
        <taxon>Bacteria</taxon>
        <taxon>Pseudomonadati</taxon>
        <taxon>Pseudomonadota</taxon>
        <taxon>Betaproteobacteria</taxon>
        <taxon>Burkholderiales</taxon>
        <taxon>Alcaligenaceae</taxon>
        <taxon>Achromobacter</taxon>
    </lineage>
</organism>
<evidence type="ECO:0000256" key="3">
    <source>
        <dbReference type="ARBA" id="ARBA00022722"/>
    </source>
</evidence>
<keyword evidence="8" id="KW-0067">ATP-binding</keyword>
<dbReference type="GO" id="GO:0003724">
    <property type="term" value="F:RNA helicase activity"/>
    <property type="evidence" value="ECO:0007669"/>
    <property type="project" value="TreeGrafter"/>
</dbReference>
<dbReference type="SMART" id="SM00487">
    <property type="entry name" value="DEXDc"/>
    <property type="match status" value="1"/>
</dbReference>
<accession>A0A9X3R530</accession>
<dbReference type="Pfam" id="PF22590">
    <property type="entry name" value="Cas3-like_C_2"/>
    <property type="match status" value="1"/>
</dbReference>
<dbReference type="InterPro" id="IPR006483">
    <property type="entry name" value="CRISPR-assoc_Cas3_HD"/>
</dbReference>
<feature type="domain" description="HD Cas3-type" evidence="11">
    <location>
        <begin position="24"/>
        <end position="215"/>
    </location>
</feature>
<dbReference type="InterPro" id="IPR054712">
    <property type="entry name" value="Cas3-like_dom"/>
</dbReference>
<evidence type="ECO:0000313" key="13">
    <source>
        <dbReference type="Proteomes" id="UP001141992"/>
    </source>
</evidence>
<evidence type="ECO:0000313" key="12">
    <source>
        <dbReference type="EMBL" id="MCZ8402723.1"/>
    </source>
</evidence>
<evidence type="ECO:0000256" key="9">
    <source>
        <dbReference type="ARBA" id="ARBA00023118"/>
    </source>
</evidence>
<dbReference type="Pfam" id="PF18395">
    <property type="entry name" value="Cas3_C"/>
    <property type="match status" value="1"/>
</dbReference>
<evidence type="ECO:0000256" key="1">
    <source>
        <dbReference type="ARBA" id="ARBA00006847"/>
    </source>
</evidence>
<dbReference type="PANTHER" id="PTHR47963:SF9">
    <property type="entry name" value="CRISPR-ASSOCIATED ENDONUCLEASE_HELICASE CAS3"/>
    <property type="match status" value="1"/>
</dbReference>
<gene>
    <name evidence="12" type="ORF">O9570_14820</name>
</gene>
<dbReference type="InterPro" id="IPR041372">
    <property type="entry name" value="Cas3_C"/>
</dbReference>
<evidence type="ECO:0000256" key="2">
    <source>
        <dbReference type="ARBA" id="ARBA00009046"/>
    </source>
</evidence>
<dbReference type="PANTHER" id="PTHR47963">
    <property type="entry name" value="DEAD-BOX ATP-DEPENDENT RNA HELICASE 47, MITOCHONDRIAL"/>
    <property type="match status" value="1"/>
</dbReference>
<feature type="domain" description="Helicase ATP-binding" evidence="10">
    <location>
        <begin position="292"/>
        <end position="491"/>
    </location>
</feature>
<reference evidence="12" key="1">
    <citation type="submission" date="2022-12" db="EMBL/GenBank/DDBJ databases">
        <authorList>
            <person name="Voronina O.L."/>
            <person name="Kunda M.S."/>
            <person name="Ryzhova N."/>
            <person name="Aksenova E.I."/>
        </authorList>
    </citation>
    <scope>NUCLEOTIDE SEQUENCE</scope>
    <source>
        <strain evidence="12">SCCH136:Ach223948</strain>
    </source>
</reference>
<evidence type="ECO:0000256" key="4">
    <source>
        <dbReference type="ARBA" id="ARBA00022723"/>
    </source>
</evidence>
<dbReference type="InterPro" id="IPR011545">
    <property type="entry name" value="DEAD/DEAH_box_helicase_dom"/>
</dbReference>
<proteinExistence type="inferred from homology"/>
<keyword evidence="9" id="KW-0051">Antiviral defense</keyword>
<keyword evidence="4" id="KW-0479">Metal-binding</keyword>
<keyword evidence="5" id="KW-0547">Nucleotide-binding</keyword>
<evidence type="ECO:0000259" key="11">
    <source>
        <dbReference type="PROSITE" id="PS51643"/>
    </source>
</evidence>
<evidence type="ECO:0000256" key="6">
    <source>
        <dbReference type="ARBA" id="ARBA00022801"/>
    </source>
</evidence>
<comment type="caution">
    <text evidence="12">The sequence shown here is derived from an EMBL/GenBank/DDBJ whole genome shotgun (WGS) entry which is preliminary data.</text>
</comment>
<dbReference type="SUPFAM" id="SSF52540">
    <property type="entry name" value="P-loop containing nucleoside triphosphate hydrolases"/>
    <property type="match status" value="1"/>
</dbReference>
<dbReference type="InterPro" id="IPR014001">
    <property type="entry name" value="Helicase_ATP-bd"/>
</dbReference>
<dbReference type="InterPro" id="IPR027417">
    <property type="entry name" value="P-loop_NTPase"/>
</dbReference>
<name>A0A9X3R530_ALCXX</name>
<dbReference type="Proteomes" id="UP001141992">
    <property type="component" value="Unassembled WGS sequence"/>
</dbReference>
<dbReference type="GO" id="GO:0016787">
    <property type="term" value="F:hydrolase activity"/>
    <property type="evidence" value="ECO:0007669"/>
    <property type="project" value="UniProtKB-KW"/>
</dbReference>
<dbReference type="Pfam" id="PF18019">
    <property type="entry name" value="Cas3_HD"/>
    <property type="match status" value="1"/>
</dbReference>
<keyword evidence="3" id="KW-0540">Nuclease</keyword>
<keyword evidence="6" id="KW-0378">Hydrolase</keyword>
<dbReference type="Gene3D" id="3.40.50.300">
    <property type="entry name" value="P-loop containing nucleotide triphosphate hydrolases"/>
    <property type="match status" value="2"/>
</dbReference>
<dbReference type="GO" id="GO:0004518">
    <property type="term" value="F:nuclease activity"/>
    <property type="evidence" value="ECO:0007669"/>
    <property type="project" value="UniProtKB-KW"/>
</dbReference>
<dbReference type="Gene3D" id="1.10.3210.30">
    <property type="match status" value="1"/>
</dbReference>
<dbReference type="AlphaFoldDB" id="A0A9X3R530"/>
<dbReference type="NCBIfam" id="TIGR01596">
    <property type="entry name" value="cas3_HD"/>
    <property type="match status" value="1"/>
</dbReference>
<dbReference type="InterPro" id="IPR006474">
    <property type="entry name" value="Helicase_Cas3_CRISPR-ass_core"/>
</dbReference>